<dbReference type="InterPro" id="IPR056157">
    <property type="entry name" value="TPR_IFT80_172_dom"/>
</dbReference>
<evidence type="ECO:0000256" key="2">
    <source>
        <dbReference type="ARBA" id="ARBA00023069"/>
    </source>
</evidence>
<dbReference type="InterPro" id="IPR036322">
    <property type="entry name" value="WD40_repeat_dom_sf"/>
</dbReference>
<evidence type="ECO:0000259" key="5">
    <source>
        <dbReference type="Pfam" id="PF23335"/>
    </source>
</evidence>
<dbReference type="Proteomes" id="UP001303046">
    <property type="component" value="Unassembled WGS sequence"/>
</dbReference>
<sequence length="773" mass="85809">MGDYGERRNGTMRLKVSLARTPRHLDTVSAVGWAGGEEIYSFADDHCLLRWNLATMDANTVAEMPNNLFATSMQWFPRTAKRDGANDIFVLSGTDGRLHFVNKMGKLEKSFDAHKGAALQAKWSPDGTGLLSSGEDGAVKLWSRNGLLRSVIAQMPSPVYCISFDSLSDNILFSNNEYCYIKSLKTQAPPLKWKAHDGLVLCSDWSVISDHIVTGGEDCKFKVWDRFGRSLFISISCDFPITSVAWSPDGQCFVVGSQNILRLCDKAGWPHSLEKLNSGSLLSLCWFDDSTQLVAGSGSGQVIHAQIVGRTVEQGGLEVVQTKRNLLEVRDLNVDLARESLETRDRITRAVLAYNQLVVVTTLQLYIYSSKNWNTPVIVDLKDKTVSLILQSSKMFAVSDGQTLYIFNYDGRSLCEIKVPGTGTTAMSERITSLSNDVIAVRDRGETGTVCFFDPTSGKPLGDEKIVHEREILELTLSQCGKLTERILAFRDSDAAVLVAKVKTYGIAQRIAKIGSSVEHLHFNDTTNMLAGVGEGRVIVWPAVEIVFIDRTLLQRSIIDKPVSALGKFPILRRFTDNMVSLRRSDGSIVATTIPPFAGSLLRYTAESKWDQAIRLCRHIKSEVTWAVLAGLATAAQNIFAAEIAYGSLEEAEKVKLLAEARAHPNKEVRNAMMVLLAGKVSEADSLLEKGGSVYQAIMLNVIMLRWSRALDLAIKYKSFLEIVMGFRQRYLEKLGREETDEKFLRHKGDVEIDFDHIREVMEEAEAAQGLKK</sequence>
<dbReference type="InterPro" id="IPR056456">
    <property type="entry name" value="Beta-prop_IFT80_2nd"/>
</dbReference>
<evidence type="ECO:0000256" key="3">
    <source>
        <dbReference type="ARBA" id="ARBA00023273"/>
    </source>
</evidence>
<keyword evidence="8" id="KW-1185">Reference proteome</keyword>
<keyword evidence="4" id="KW-0853">WD repeat</keyword>
<evidence type="ECO:0000256" key="1">
    <source>
        <dbReference type="ARBA" id="ARBA00004138"/>
    </source>
</evidence>
<dbReference type="PANTHER" id="PTHR24098">
    <property type="entry name" value="OUTER SEGMENT 5"/>
    <property type="match status" value="1"/>
</dbReference>
<reference evidence="7 8" key="1">
    <citation type="submission" date="2023-08" db="EMBL/GenBank/DDBJ databases">
        <title>A Necator americanus chromosomal reference genome.</title>
        <authorList>
            <person name="Ilik V."/>
            <person name="Petrzelkova K.J."/>
            <person name="Pardy F."/>
            <person name="Fuh T."/>
            <person name="Niatou-Singa F.S."/>
            <person name="Gouil Q."/>
            <person name="Baker L."/>
            <person name="Ritchie M.E."/>
            <person name="Jex A.R."/>
            <person name="Gazzola D."/>
            <person name="Li H."/>
            <person name="Toshio Fujiwara R."/>
            <person name="Zhan B."/>
            <person name="Aroian R.V."/>
            <person name="Pafco B."/>
            <person name="Schwarz E.M."/>
        </authorList>
    </citation>
    <scope>NUCLEOTIDE SEQUENCE [LARGE SCALE GENOMIC DNA]</scope>
    <source>
        <strain evidence="7 8">Aroian</strain>
        <tissue evidence="7">Whole animal</tissue>
    </source>
</reference>
<dbReference type="Gene3D" id="2.130.10.10">
    <property type="entry name" value="YVTN repeat-like/Quinoprotein amine dehydrogenase"/>
    <property type="match status" value="3"/>
</dbReference>
<comment type="caution">
    <text evidence="7">The sequence shown here is derived from an EMBL/GenBank/DDBJ whole genome shotgun (WGS) entry which is preliminary data.</text>
</comment>
<organism evidence="7 8">
    <name type="scientific">Necator americanus</name>
    <name type="common">Human hookworm</name>
    <dbReference type="NCBI Taxonomy" id="51031"/>
    <lineage>
        <taxon>Eukaryota</taxon>
        <taxon>Metazoa</taxon>
        <taxon>Ecdysozoa</taxon>
        <taxon>Nematoda</taxon>
        <taxon>Chromadorea</taxon>
        <taxon>Rhabditida</taxon>
        <taxon>Rhabditina</taxon>
        <taxon>Rhabditomorpha</taxon>
        <taxon>Strongyloidea</taxon>
        <taxon>Ancylostomatidae</taxon>
        <taxon>Bunostominae</taxon>
        <taxon>Necator</taxon>
    </lineage>
</organism>
<dbReference type="PROSITE" id="PS50294">
    <property type="entry name" value="WD_REPEATS_REGION"/>
    <property type="match status" value="1"/>
</dbReference>
<keyword evidence="3" id="KW-0966">Cell projection</keyword>
<dbReference type="Pfam" id="PF00400">
    <property type="entry name" value="WD40"/>
    <property type="match status" value="3"/>
</dbReference>
<evidence type="ECO:0000259" key="6">
    <source>
        <dbReference type="Pfam" id="PF23387"/>
    </source>
</evidence>
<dbReference type="PROSITE" id="PS50082">
    <property type="entry name" value="WD_REPEATS_2"/>
    <property type="match status" value="2"/>
</dbReference>
<comment type="subcellular location">
    <subcellularLocation>
        <location evidence="1">Cell projection</location>
        <location evidence="1">Cilium</location>
    </subcellularLocation>
</comment>
<feature type="repeat" description="WD" evidence="4">
    <location>
        <begin position="193"/>
        <end position="225"/>
    </location>
</feature>
<feature type="domain" description="IFT80/172/WDR35 TPR" evidence="6">
    <location>
        <begin position="626"/>
        <end position="766"/>
    </location>
</feature>
<dbReference type="PANTHER" id="PTHR24098:SF0">
    <property type="entry name" value="OUTER SEGMENT 5"/>
    <property type="match status" value="1"/>
</dbReference>
<keyword evidence="2" id="KW-0969">Cilium</keyword>
<name>A0ABR1CLT2_NECAM</name>
<gene>
    <name evidence="7" type="primary">Necator_chrII.g8554</name>
    <name evidence="7" type="ORF">RB195_020759</name>
</gene>
<dbReference type="Pfam" id="PF23335">
    <property type="entry name" value="Beta-prop_IFT80_2nd"/>
    <property type="match status" value="1"/>
</dbReference>
<dbReference type="SUPFAM" id="SSF50978">
    <property type="entry name" value="WD40 repeat-like"/>
    <property type="match status" value="2"/>
</dbReference>
<dbReference type="EMBL" id="JAVFWL010000002">
    <property type="protein sequence ID" value="KAK6738856.1"/>
    <property type="molecule type" value="Genomic_DNA"/>
</dbReference>
<evidence type="ECO:0008006" key="9">
    <source>
        <dbReference type="Google" id="ProtNLM"/>
    </source>
</evidence>
<evidence type="ECO:0000313" key="7">
    <source>
        <dbReference type="EMBL" id="KAK6738856.1"/>
    </source>
</evidence>
<dbReference type="Pfam" id="PF23387">
    <property type="entry name" value="TPR_IFT80_172"/>
    <property type="match status" value="1"/>
</dbReference>
<feature type="repeat" description="WD" evidence="4">
    <location>
        <begin position="111"/>
        <end position="143"/>
    </location>
</feature>
<protein>
    <recommendedName>
        <fullName evidence="9">WD domain, G-beta repeat protein</fullName>
    </recommendedName>
</protein>
<proteinExistence type="predicted"/>
<evidence type="ECO:0000256" key="4">
    <source>
        <dbReference type="PROSITE-ProRule" id="PRU00221"/>
    </source>
</evidence>
<dbReference type="InterPro" id="IPR001680">
    <property type="entry name" value="WD40_rpt"/>
</dbReference>
<dbReference type="SMART" id="SM00320">
    <property type="entry name" value="WD40"/>
    <property type="match status" value="6"/>
</dbReference>
<accession>A0ABR1CLT2</accession>
<dbReference type="InterPro" id="IPR015943">
    <property type="entry name" value="WD40/YVTN_repeat-like_dom_sf"/>
</dbReference>
<feature type="domain" description="IFT80 second beta-propeller" evidence="5">
    <location>
        <begin position="310"/>
        <end position="597"/>
    </location>
</feature>
<evidence type="ECO:0000313" key="8">
    <source>
        <dbReference type="Proteomes" id="UP001303046"/>
    </source>
</evidence>